<sequence length="364" mass="40946">MKGRFPFMPASGTPAQAAQKRRIWPGASAAGKSRRRETGDELALEAYSLALHSYRVVFSEEPASFRRVSVLIPCFGKAAWLEECVRSVLAQTKPADNICILLMDRKSRRMKAGLEALSPAVRCICSERLGVCRARNVLAQNCPTEFFVFLDADDTLAPDFLEKTSARRADFVFSSCRILENGIIRERVELPSDLPCPFLCNNLTGIFRKRAFFALGALDPAFEETGREDTDFLLSVAEGRCSVAFVPDTFYCIRRDTRSRRWLSSSFIYSDNFRKNERRSADRILQKHRAAVCANFARNAAVSPEPENRRKLLLQRYAETGDPAFLHTLSEEICEREFPETSSGFASSAQMPFSSSAQKSKTQK</sequence>
<organism evidence="3 4">
    <name type="scientific">Candidatus Avitreponema avistercoris</name>
    <dbReference type="NCBI Taxonomy" id="2840705"/>
    <lineage>
        <taxon>Bacteria</taxon>
        <taxon>Pseudomonadati</taxon>
        <taxon>Spirochaetota</taxon>
        <taxon>Spirochaetia</taxon>
        <taxon>Spirochaetales</taxon>
        <taxon>Candidatus Avitreponema</taxon>
    </lineage>
</organism>
<dbReference type="Proteomes" id="UP000823616">
    <property type="component" value="Unassembled WGS sequence"/>
</dbReference>
<dbReference type="InterPro" id="IPR029044">
    <property type="entry name" value="Nucleotide-diphossugar_trans"/>
</dbReference>
<dbReference type="SUPFAM" id="SSF53448">
    <property type="entry name" value="Nucleotide-diphospho-sugar transferases"/>
    <property type="match status" value="1"/>
</dbReference>
<dbReference type="PANTHER" id="PTHR43685:SF2">
    <property type="entry name" value="GLYCOSYLTRANSFERASE 2-LIKE DOMAIN-CONTAINING PROTEIN"/>
    <property type="match status" value="1"/>
</dbReference>
<reference evidence="3" key="1">
    <citation type="submission" date="2020-10" db="EMBL/GenBank/DDBJ databases">
        <authorList>
            <person name="Gilroy R."/>
        </authorList>
    </citation>
    <scope>NUCLEOTIDE SEQUENCE</scope>
    <source>
        <strain evidence="3">B3-4054</strain>
    </source>
</reference>
<feature type="region of interest" description="Disordered" evidence="1">
    <location>
        <begin position="340"/>
        <end position="364"/>
    </location>
</feature>
<evidence type="ECO:0000313" key="4">
    <source>
        <dbReference type="Proteomes" id="UP000823616"/>
    </source>
</evidence>
<protein>
    <submittedName>
        <fullName evidence="3">Glycosyltransferase family 2 protein</fullName>
    </submittedName>
</protein>
<evidence type="ECO:0000259" key="2">
    <source>
        <dbReference type="Pfam" id="PF00535"/>
    </source>
</evidence>
<proteinExistence type="predicted"/>
<evidence type="ECO:0000256" key="1">
    <source>
        <dbReference type="SAM" id="MobiDB-lite"/>
    </source>
</evidence>
<comment type="caution">
    <text evidence="3">The sequence shown here is derived from an EMBL/GenBank/DDBJ whole genome shotgun (WGS) entry which is preliminary data.</text>
</comment>
<feature type="domain" description="Glycosyltransferase 2-like" evidence="2">
    <location>
        <begin position="69"/>
        <end position="163"/>
    </location>
</feature>
<dbReference type="CDD" id="cd00761">
    <property type="entry name" value="Glyco_tranf_GTA_type"/>
    <property type="match status" value="1"/>
</dbReference>
<dbReference type="Gene3D" id="3.90.550.10">
    <property type="entry name" value="Spore Coat Polysaccharide Biosynthesis Protein SpsA, Chain A"/>
    <property type="match status" value="1"/>
</dbReference>
<dbReference type="InterPro" id="IPR050834">
    <property type="entry name" value="Glycosyltransf_2"/>
</dbReference>
<dbReference type="InterPro" id="IPR001173">
    <property type="entry name" value="Glyco_trans_2-like"/>
</dbReference>
<dbReference type="EMBL" id="JADIMS010000075">
    <property type="protein sequence ID" value="MBO8450361.1"/>
    <property type="molecule type" value="Genomic_DNA"/>
</dbReference>
<evidence type="ECO:0000313" key="3">
    <source>
        <dbReference type="EMBL" id="MBO8450361.1"/>
    </source>
</evidence>
<gene>
    <name evidence="3" type="ORF">IAA96_04565</name>
</gene>
<dbReference type="Pfam" id="PF00535">
    <property type="entry name" value="Glycos_transf_2"/>
    <property type="match status" value="1"/>
</dbReference>
<name>A0A9D9HGF3_9SPIR</name>
<accession>A0A9D9HGF3</accession>
<dbReference type="PANTHER" id="PTHR43685">
    <property type="entry name" value="GLYCOSYLTRANSFERASE"/>
    <property type="match status" value="1"/>
</dbReference>
<reference evidence="3" key="2">
    <citation type="journal article" date="2021" name="PeerJ">
        <title>Extensive microbial diversity within the chicken gut microbiome revealed by metagenomics and culture.</title>
        <authorList>
            <person name="Gilroy R."/>
            <person name="Ravi A."/>
            <person name="Getino M."/>
            <person name="Pursley I."/>
            <person name="Horton D.L."/>
            <person name="Alikhan N.F."/>
            <person name="Baker D."/>
            <person name="Gharbi K."/>
            <person name="Hall N."/>
            <person name="Watson M."/>
            <person name="Adriaenssens E.M."/>
            <person name="Foster-Nyarko E."/>
            <person name="Jarju S."/>
            <person name="Secka A."/>
            <person name="Antonio M."/>
            <person name="Oren A."/>
            <person name="Chaudhuri R.R."/>
            <person name="La Ragione R."/>
            <person name="Hildebrand F."/>
            <person name="Pallen M.J."/>
        </authorList>
    </citation>
    <scope>NUCLEOTIDE SEQUENCE</scope>
    <source>
        <strain evidence="3">B3-4054</strain>
    </source>
</reference>
<dbReference type="AlphaFoldDB" id="A0A9D9HGF3"/>